<dbReference type="SUPFAM" id="SSF56672">
    <property type="entry name" value="DNA/RNA polymerases"/>
    <property type="match status" value="1"/>
</dbReference>
<proteinExistence type="inferred from homology"/>
<dbReference type="InterPro" id="IPR051083">
    <property type="entry name" value="GrpII_Intron_Splice-Mob/Def"/>
</dbReference>
<keyword evidence="7" id="KW-1185">Reference proteome</keyword>
<reference evidence="7" key="1">
    <citation type="journal article" date="2019" name="J. Bacteriol.">
        <title>A Mutagenic Screen Identifies a TonB-Dependent Receptor Required for the Lanthanide Metal Switch in the Type I Methanotroph 'Methylotuvimicrobium buryatense' 5GB1C.</title>
        <authorList>
            <person name="Groom J.D."/>
            <person name="Ford S.M."/>
            <person name="Pesesky M.W."/>
            <person name="Lidstrom M.E."/>
        </authorList>
    </citation>
    <scope>NUCLEOTIDE SEQUENCE [LARGE SCALE GENOMIC DNA]</scope>
    <source>
        <strain evidence="7">5GB1C</strain>
    </source>
</reference>
<evidence type="ECO:0000259" key="2">
    <source>
        <dbReference type="PROSITE" id="PS50878"/>
    </source>
</evidence>
<dbReference type="RefSeq" id="WP_017839828.1">
    <property type="nucleotide sequence ID" value="NZ_CP035467.1"/>
</dbReference>
<dbReference type="PROSITE" id="PS50878">
    <property type="entry name" value="RT_POL"/>
    <property type="match status" value="1"/>
</dbReference>
<dbReference type="EC" id="2.7.7.49" evidence="6"/>
<dbReference type="PANTHER" id="PTHR34047:SF8">
    <property type="entry name" value="PROTEIN YKFC"/>
    <property type="match status" value="1"/>
</dbReference>
<dbReference type="OrthoDB" id="9793236at2"/>
<accession>A0A4P9UR40</accession>
<dbReference type="PANTHER" id="PTHR34047">
    <property type="entry name" value="NUCLEAR INTRON MATURASE 1, MITOCHONDRIAL-RELATED"/>
    <property type="match status" value="1"/>
</dbReference>
<evidence type="ECO:0000313" key="4">
    <source>
        <dbReference type="EMBL" id="QCW82340.1"/>
    </source>
</evidence>
<evidence type="ECO:0000256" key="1">
    <source>
        <dbReference type="ARBA" id="ARBA00034120"/>
    </source>
</evidence>
<reference evidence="6 7" key="2">
    <citation type="submission" date="2019-01" db="EMBL/GenBank/DDBJ databases">
        <title>A mutagenic screen identifies a TonB-dependent receptor required for the lanthanide metal switch in the Type I methanotroph Methylotuvimicrobium buryatense 5GB1C.</title>
        <authorList>
            <person name="Groom J.D."/>
            <person name="Ford S.M."/>
            <person name="Pesesky M.W."/>
            <person name="Lidstrom M.E."/>
        </authorList>
    </citation>
    <scope>NUCLEOTIDE SEQUENCE [LARGE SCALE GENOMIC DNA]</scope>
    <source>
        <strain evidence="6 7">5GB1C</strain>
    </source>
</reference>
<dbReference type="EMBL" id="CP035467">
    <property type="protein sequence ID" value="QCW82414.1"/>
    <property type="molecule type" value="Genomic_DNA"/>
</dbReference>
<dbReference type="NCBIfam" id="TIGR04416">
    <property type="entry name" value="group_II_RT_mat"/>
    <property type="match status" value="1"/>
</dbReference>
<keyword evidence="6" id="KW-0808">Transferase</keyword>
<dbReference type="InterPro" id="IPR013597">
    <property type="entry name" value="Mat_intron_G2"/>
</dbReference>
<dbReference type="InterPro" id="IPR043502">
    <property type="entry name" value="DNA/RNA_pol_sf"/>
</dbReference>
<sequence>MLVKPLKIKHHSLTGRITIERVRKAFLNVKRNRGAAGVDKQSIVMFEANLEQNLQALLSDLKTRGTFSPHPLKRVRIDKGNGKFRPLGIPVVRDRIAQDVLRQLLEPLFEPLFHPNSCGFRPNRNCHQAIERVLDIWREGNRYVLDADISGFFDNIPHHVIMTGLSNVVADGNILGIIERFLRSGVMEDGVFKPTTIGTPQGGVISPLLANIALNYLDWHLHEHGLNFVRYADDFVVLCPSEEQAKEALVLVGAFLNTHLELKLCPEKSQVTTFSEGFAFLGFDISSRAVTMRPKSIEKFKDKIRELTCRSYNLDSYRIMRVNQVIRGTANYFATPFSHNRYLFTELDKWIRVRLRCMKFNRKWKTDNRRLRLKHFKNKGLLSLRAFYHEPA</sequence>
<keyword evidence="6" id="KW-0548">Nucleotidyltransferase</keyword>
<evidence type="ECO:0000313" key="6">
    <source>
        <dbReference type="EMBL" id="QCW83020.1"/>
    </source>
</evidence>
<dbReference type="EMBL" id="CP035467">
    <property type="protein sequence ID" value="QCW81425.1"/>
    <property type="molecule type" value="Genomic_DNA"/>
</dbReference>
<evidence type="ECO:0000313" key="5">
    <source>
        <dbReference type="EMBL" id="QCW82414.1"/>
    </source>
</evidence>
<keyword evidence="6" id="KW-0695">RNA-directed DNA polymerase</keyword>
<dbReference type="KEGG" id="mbur:EQU24_09300"/>
<dbReference type="InterPro" id="IPR000477">
    <property type="entry name" value="RT_dom"/>
</dbReference>
<dbReference type="GO" id="GO:0003964">
    <property type="term" value="F:RNA-directed DNA polymerase activity"/>
    <property type="evidence" value="ECO:0007669"/>
    <property type="project" value="UniProtKB-KW"/>
</dbReference>
<dbReference type="AlphaFoldDB" id="A0A4P9UR40"/>
<name>A0A4P9UR40_METBY</name>
<dbReference type="InterPro" id="IPR030931">
    <property type="entry name" value="Group_II_RT_mat"/>
</dbReference>
<protein>
    <submittedName>
        <fullName evidence="6">Group II intron reverse transcriptase/maturase</fullName>
        <ecNumber evidence="6">2.7.7.49</ecNumber>
    </submittedName>
</protein>
<dbReference type="Pfam" id="PF00078">
    <property type="entry name" value="RVT_1"/>
    <property type="match status" value="1"/>
</dbReference>
<dbReference type="KEGG" id="mbur:EQU24_03550"/>
<organism evidence="6 7">
    <name type="scientific">Methylotuvimicrobium buryatense</name>
    <name type="common">Methylomicrobium buryatense</name>
    <dbReference type="NCBI Taxonomy" id="95641"/>
    <lineage>
        <taxon>Bacteria</taxon>
        <taxon>Pseudomonadati</taxon>
        <taxon>Pseudomonadota</taxon>
        <taxon>Gammaproteobacteria</taxon>
        <taxon>Methylococcales</taxon>
        <taxon>Methylococcaceae</taxon>
        <taxon>Methylotuvimicrobium</taxon>
    </lineage>
</organism>
<dbReference type="EMBL" id="CP035467">
    <property type="protein sequence ID" value="QCW83020.1"/>
    <property type="molecule type" value="Genomic_DNA"/>
</dbReference>
<feature type="domain" description="Reverse transcriptase" evidence="2">
    <location>
        <begin position="58"/>
        <end position="285"/>
    </location>
</feature>
<comment type="similarity">
    <text evidence="1">Belongs to the bacterial reverse transcriptase family.</text>
</comment>
<dbReference type="EMBL" id="CP035467">
    <property type="protein sequence ID" value="QCW82340.1"/>
    <property type="molecule type" value="Genomic_DNA"/>
</dbReference>
<dbReference type="Proteomes" id="UP000305881">
    <property type="component" value="Chromosome"/>
</dbReference>
<dbReference type="KEGG" id="mbur:EQU24_08860"/>
<dbReference type="KEGG" id="mbur:EQU24_12810"/>
<gene>
    <name evidence="6" type="primary">ltrA</name>
    <name evidence="3" type="ORF">EQU24_03550</name>
    <name evidence="4" type="ORF">EQU24_08860</name>
    <name evidence="5" type="ORF">EQU24_09300</name>
    <name evidence="6" type="ORF">EQU24_12810</name>
</gene>
<dbReference type="CDD" id="cd01651">
    <property type="entry name" value="RT_G2_intron"/>
    <property type="match status" value="1"/>
</dbReference>
<dbReference type="Pfam" id="PF08388">
    <property type="entry name" value="GIIM"/>
    <property type="match status" value="1"/>
</dbReference>
<evidence type="ECO:0000313" key="7">
    <source>
        <dbReference type="Proteomes" id="UP000305881"/>
    </source>
</evidence>
<evidence type="ECO:0000313" key="3">
    <source>
        <dbReference type="EMBL" id="QCW81425.1"/>
    </source>
</evidence>